<feature type="signal peptide" evidence="10">
    <location>
        <begin position="1"/>
        <end position="20"/>
    </location>
</feature>
<evidence type="ECO:0000256" key="1">
    <source>
        <dbReference type="ARBA" id="ARBA00004571"/>
    </source>
</evidence>
<name>A0A1I0NDS0_9BACT</name>
<evidence type="ECO:0000256" key="5">
    <source>
        <dbReference type="ARBA" id="ARBA00023077"/>
    </source>
</evidence>
<comment type="similarity">
    <text evidence="8 9">Belongs to the TonB-dependent receptor family.</text>
</comment>
<dbReference type="Proteomes" id="UP000199437">
    <property type="component" value="Unassembled WGS sequence"/>
</dbReference>
<evidence type="ECO:0000256" key="7">
    <source>
        <dbReference type="ARBA" id="ARBA00023237"/>
    </source>
</evidence>
<evidence type="ECO:0000256" key="4">
    <source>
        <dbReference type="ARBA" id="ARBA00022692"/>
    </source>
</evidence>
<dbReference type="Gene3D" id="2.40.170.20">
    <property type="entry name" value="TonB-dependent receptor, beta-barrel domain"/>
    <property type="match status" value="1"/>
</dbReference>
<evidence type="ECO:0000256" key="9">
    <source>
        <dbReference type="RuleBase" id="RU003357"/>
    </source>
</evidence>
<comment type="subcellular location">
    <subcellularLocation>
        <location evidence="1 8">Cell outer membrane</location>
        <topology evidence="1 8">Multi-pass membrane protein</topology>
    </subcellularLocation>
</comment>
<evidence type="ECO:0000256" key="10">
    <source>
        <dbReference type="SAM" id="SignalP"/>
    </source>
</evidence>
<dbReference type="GeneID" id="99985823"/>
<reference evidence="14" key="1">
    <citation type="submission" date="2016-10" db="EMBL/GenBank/DDBJ databases">
        <authorList>
            <person name="Varghese N."/>
            <person name="Submissions S."/>
        </authorList>
    </citation>
    <scope>NUCLEOTIDE SEQUENCE [LARGE SCALE GENOMIC DNA]</scope>
    <source>
        <strain evidence="14">CGMCC 1.12402</strain>
    </source>
</reference>
<gene>
    <name evidence="13" type="ORF">SAMN05216290_1089</name>
</gene>
<evidence type="ECO:0000256" key="3">
    <source>
        <dbReference type="ARBA" id="ARBA00022452"/>
    </source>
</evidence>
<dbReference type="PANTHER" id="PTHR30069">
    <property type="entry name" value="TONB-DEPENDENT OUTER MEMBRANE RECEPTOR"/>
    <property type="match status" value="1"/>
</dbReference>
<dbReference type="InterPro" id="IPR023996">
    <property type="entry name" value="TonB-dep_OMP_SusC/RagA"/>
</dbReference>
<keyword evidence="6 8" id="KW-0472">Membrane</keyword>
<feature type="domain" description="TonB-dependent receptor plug" evidence="12">
    <location>
        <begin position="120"/>
        <end position="239"/>
    </location>
</feature>
<dbReference type="InterPro" id="IPR037066">
    <property type="entry name" value="Plug_dom_sf"/>
</dbReference>
<dbReference type="GO" id="GO:0015344">
    <property type="term" value="F:siderophore uptake transmembrane transporter activity"/>
    <property type="evidence" value="ECO:0007669"/>
    <property type="project" value="TreeGrafter"/>
</dbReference>
<keyword evidence="4 8" id="KW-0812">Transmembrane</keyword>
<dbReference type="InterPro" id="IPR000531">
    <property type="entry name" value="Beta-barrel_TonB"/>
</dbReference>
<evidence type="ECO:0000256" key="8">
    <source>
        <dbReference type="PROSITE-ProRule" id="PRU01360"/>
    </source>
</evidence>
<dbReference type="Gene3D" id="2.60.40.1120">
    <property type="entry name" value="Carboxypeptidase-like, regulatory domain"/>
    <property type="match status" value="1"/>
</dbReference>
<keyword evidence="7 8" id="KW-0998">Cell outer membrane</keyword>
<dbReference type="EMBL" id="FOIR01000001">
    <property type="protein sequence ID" value="SEV98838.1"/>
    <property type="molecule type" value="Genomic_DNA"/>
</dbReference>
<keyword evidence="2 8" id="KW-0813">Transport</keyword>
<evidence type="ECO:0000259" key="12">
    <source>
        <dbReference type="Pfam" id="PF07715"/>
    </source>
</evidence>
<dbReference type="PROSITE" id="PS52016">
    <property type="entry name" value="TONB_DEPENDENT_REC_3"/>
    <property type="match status" value="1"/>
</dbReference>
<dbReference type="InterPro" id="IPR036942">
    <property type="entry name" value="Beta-barrel_TonB_sf"/>
</dbReference>
<evidence type="ECO:0000256" key="2">
    <source>
        <dbReference type="ARBA" id="ARBA00022448"/>
    </source>
</evidence>
<evidence type="ECO:0000256" key="6">
    <source>
        <dbReference type="ARBA" id="ARBA00023136"/>
    </source>
</evidence>
<dbReference type="SUPFAM" id="SSF56935">
    <property type="entry name" value="Porins"/>
    <property type="match status" value="1"/>
</dbReference>
<dbReference type="RefSeq" id="WP_090257497.1">
    <property type="nucleotide sequence ID" value="NZ_FOIR01000001.1"/>
</dbReference>
<dbReference type="InterPro" id="IPR012910">
    <property type="entry name" value="Plug_dom"/>
</dbReference>
<accession>A0A1I0NDS0</accession>
<dbReference type="Pfam" id="PF13715">
    <property type="entry name" value="CarbopepD_reg_2"/>
    <property type="match status" value="1"/>
</dbReference>
<evidence type="ECO:0000313" key="13">
    <source>
        <dbReference type="EMBL" id="SEV98838.1"/>
    </source>
</evidence>
<keyword evidence="14" id="KW-1185">Reference proteome</keyword>
<dbReference type="Pfam" id="PF00593">
    <property type="entry name" value="TonB_dep_Rec_b-barrel"/>
    <property type="match status" value="1"/>
</dbReference>
<dbReference type="STRING" id="1267423.SAMN05216290_1089"/>
<proteinExistence type="inferred from homology"/>
<keyword evidence="10" id="KW-0732">Signal</keyword>
<dbReference type="NCBIfam" id="TIGR04056">
    <property type="entry name" value="OMP_RagA_SusC"/>
    <property type="match status" value="1"/>
</dbReference>
<organism evidence="13 14">
    <name type="scientific">Roseivirga pacifica</name>
    <dbReference type="NCBI Taxonomy" id="1267423"/>
    <lineage>
        <taxon>Bacteria</taxon>
        <taxon>Pseudomonadati</taxon>
        <taxon>Bacteroidota</taxon>
        <taxon>Cytophagia</taxon>
        <taxon>Cytophagales</taxon>
        <taxon>Roseivirgaceae</taxon>
        <taxon>Roseivirga</taxon>
    </lineage>
</organism>
<dbReference type="InterPro" id="IPR039426">
    <property type="entry name" value="TonB-dep_rcpt-like"/>
</dbReference>
<keyword evidence="5 9" id="KW-0798">TonB box</keyword>
<feature type="chain" id="PRO_5011692450" evidence="10">
    <location>
        <begin position="21"/>
        <end position="1064"/>
    </location>
</feature>
<keyword evidence="3 8" id="KW-1134">Transmembrane beta strand</keyword>
<protein>
    <submittedName>
        <fullName evidence="13">TonB-linked outer membrane protein, SusC/RagA family</fullName>
    </submittedName>
</protein>
<dbReference type="SUPFAM" id="SSF49464">
    <property type="entry name" value="Carboxypeptidase regulatory domain-like"/>
    <property type="match status" value="1"/>
</dbReference>
<evidence type="ECO:0000313" key="14">
    <source>
        <dbReference type="Proteomes" id="UP000199437"/>
    </source>
</evidence>
<dbReference type="PANTHER" id="PTHR30069:SF39">
    <property type="entry name" value="BLL6183 PROTEIN"/>
    <property type="match status" value="1"/>
</dbReference>
<dbReference type="AlphaFoldDB" id="A0A1I0NDS0"/>
<evidence type="ECO:0000259" key="11">
    <source>
        <dbReference type="Pfam" id="PF00593"/>
    </source>
</evidence>
<dbReference type="InterPro" id="IPR008969">
    <property type="entry name" value="CarboxyPept-like_regulatory"/>
</dbReference>
<dbReference type="GO" id="GO:0044718">
    <property type="term" value="P:siderophore transmembrane transport"/>
    <property type="evidence" value="ECO:0007669"/>
    <property type="project" value="TreeGrafter"/>
</dbReference>
<dbReference type="OrthoDB" id="9768177at2"/>
<dbReference type="Pfam" id="PF07715">
    <property type="entry name" value="Plug"/>
    <property type="match status" value="1"/>
</dbReference>
<dbReference type="GO" id="GO:0009279">
    <property type="term" value="C:cell outer membrane"/>
    <property type="evidence" value="ECO:0007669"/>
    <property type="project" value="UniProtKB-SubCell"/>
</dbReference>
<feature type="domain" description="TonB-dependent receptor-like beta-barrel" evidence="11">
    <location>
        <begin position="455"/>
        <end position="920"/>
    </location>
</feature>
<sequence length="1064" mass="115006">MKRVLLTTLMSVLVCVLTQAQERTISGTVTDETGLGLPGVNVLLKGTVQGVPTNADGTYRISVPGDDAVLVYRFLGYTTQEITVGSQTTINVQMQPDVTDAGEVVVTALGVTQEKASLGYGVASLDKGQLQAKTQKDVAKLLRGKATGVDITQTSGMAGSGTNVIIRGYSSITGSNQPLFVVDGVPFNSDTNNDGSFAGGGGAASSRFLDLDPQSIENVSILKGLSATVLYGEAGRNGVILITTKNGNAGADASKGFEVSVSQQVSATKVANLPDYQNVYGNGFGGDFGWFFSTWGPSFDTQGSNGIAADGTIAHPYDQAQYNDDFPEFIGQRYDYRAYEGVEDFFADPAMTYNTSLSIAKSLGKGSSISATYSYLDDGGFTPALDEMRGGGKSNYQRKSNFGLGIKTELENGLKVQGTFNYVDSEIRRPLTNPAFGGAGTGLFAAVLFTPRSIDLGNLPYQSPIDGSNVYYRRGSTIENPYWNLNNKTDMENLQRFFGNIQLSYDLTDWLTATYRFSLDNYTQINERTVNKGSGSGDNDGYYNTSSRTSVWKDHVANLAFNQRFNDDWSLNGLVGFNYRETTLTSTSTNSQQQLVYGLFAHDKFVASTASSGERNVYNMGAYVTASLGYRDFLYASFQGRNDWTSTLEKDNRTIFYPSASVSFLPVEAIPALQNSNVLDFAKIRLGYGTSAGYPSPYNTRSVLNASTNVFVGPEGTVLNTNAVSNFLGNPNLKPETHKEWELGIEAQFLNNRVGIDVSLYNKTSEDLIINLPLDPSTGYTSTSTNGATVTNKGIEAALNLTPVRGEIEWNLTLNYTRNRPVVDEILVDGLTEIGIAGYSNLGNYAIEGEPYGVMRGTDFNRNDDGELIVNNQGSYTANSEIVTIGNPNPDFQTNWINTVTWKGISFGFQWSYTHGGDIYSTTVGSMMARGNTVDTGQNRFQPIILNGVKSDGTPNDIQTYMGDVFFDAYFGANSGSVFDASVVRLREVSVSYALPASLLSKTPFGSAGISISGENLFFKAPNFPEGMNFDPEVLSLGVGNGRGFDFRTAPTAKRWGMSINLTF</sequence>
<dbReference type="Gene3D" id="2.170.130.10">
    <property type="entry name" value="TonB-dependent receptor, plug domain"/>
    <property type="match status" value="1"/>
</dbReference>